<reference evidence="1 2" key="1">
    <citation type="journal article" date="2023" name="Arcadia Sci">
        <title>De novo assembly of a long-read Amblyomma americanum tick genome.</title>
        <authorList>
            <person name="Chou S."/>
            <person name="Poskanzer K.E."/>
            <person name="Rollins M."/>
            <person name="Thuy-Boun P.S."/>
        </authorList>
    </citation>
    <scope>NUCLEOTIDE SEQUENCE [LARGE SCALE GENOMIC DNA]</scope>
    <source>
        <strain evidence="1">F_SG_1</strain>
        <tissue evidence="1">Salivary glands</tissue>
    </source>
</reference>
<dbReference type="Proteomes" id="UP001321473">
    <property type="component" value="Unassembled WGS sequence"/>
</dbReference>
<sequence length="71" mass="7999">MRLMPDYFYPLAAETSINYGTLGTYMAEVLFNSSLPPYRVQTRVNCFVNYARQLGLDLSGGLEDVVDALRT</sequence>
<name>A0AAQ4DFF7_AMBAM</name>
<evidence type="ECO:0000313" key="2">
    <source>
        <dbReference type="Proteomes" id="UP001321473"/>
    </source>
</evidence>
<organism evidence="1 2">
    <name type="scientific">Amblyomma americanum</name>
    <name type="common">Lone star tick</name>
    <dbReference type="NCBI Taxonomy" id="6943"/>
    <lineage>
        <taxon>Eukaryota</taxon>
        <taxon>Metazoa</taxon>
        <taxon>Ecdysozoa</taxon>
        <taxon>Arthropoda</taxon>
        <taxon>Chelicerata</taxon>
        <taxon>Arachnida</taxon>
        <taxon>Acari</taxon>
        <taxon>Parasitiformes</taxon>
        <taxon>Ixodida</taxon>
        <taxon>Ixodoidea</taxon>
        <taxon>Ixodidae</taxon>
        <taxon>Amblyomminae</taxon>
        <taxon>Amblyomma</taxon>
    </lineage>
</organism>
<evidence type="ECO:0000313" key="1">
    <source>
        <dbReference type="EMBL" id="KAK8761197.1"/>
    </source>
</evidence>
<keyword evidence="2" id="KW-1185">Reference proteome</keyword>
<dbReference type="AlphaFoldDB" id="A0AAQ4DFF7"/>
<protein>
    <submittedName>
        <fullName evidence="1">Uncharacterized protein</fullName>
    </submittedName>
</protein>
<comment type="caution">
    <text evidence="1">The sequence shown here is derived from an EMBL/GenBank/DDBJ whole genome shotgun (WGS) entry which is preliminary data.</text>
</comment>
<proteinExistence type="predicted"/>
<gene>
    <name evidence="1" type="ORF">V5799_027536</name>
</gene>
<feature type="non-terminal residue" evidence="1">
    <location>
        <position position="71"/>
    </location>
</feature>
<accession>A0AAQ4DFF7</accession>
<dbReference type="EMBL" id="JARKHS020031443">
    <property type="protein sequence ID" value="KAK8761197.1"/>
    <property type="molecule type" value="Genomic_DNA"/>
</dbReference>